<evidence type="ECO:0000256" key="1">
    <source>
        <dbReference type="SAM" id="MobiDB-lite"/>
    </source>
</evidence>
<dbReference type="NCBIfam" id="NF005546">
    <property type="entry name" value="PRK07208.1-2"/>
    <property type="match status" value="1"/>
</dbReference>
<gene>
    <name evidence="3" type="ORF">CfE428DRAFT_4183</name>
</gene>
<accession>B4D5J4</accession>
<dbReference type="SUPFAM" id="SSF51971">
    <property type="entry name" value="Nucleotide-binding domain"/>
    <property type="match status" value="1"/>
</dbReference>
<dbReference type="eggNOG" id="COG1232">
    <property type="taxonomic scope" value="Bacteria"/>
</dbReference>
<dbReference type="NCBIfam" id="NF005545">
    <property type="entry name" value="PRK07208.1-1"/>
    <property type="match status" value="1"/>
</dbReference>
<sequence>MVAIIGAGPAGLTAAYLLSRAGVPVTVFEGDPQYVGGISKTATYKDYHFDIGGHRFFSKSKEVEDLWSEILPDDMLVRPRSSRILYNGQFFSYPLKAAEALFNLGIFESVRCGLSYLWARLFPVKNPKSFEDWVSNQFGKRLFQIFFKTYTEKVWGMSCKEISADWAAQRIKGLSLTTAVLNALLPKRKPGSGGKTVKTLIESFRYPRLGPGMMWEACAEKVKAAGGQVLMGRRVTECAFDESSKEWTVTTQDQNGQVQTLPAQHVISTAPVRELCSMLKPALSEESVQAANQLRYRDFITAVLILHDRDAFADNWIYIHDPSVQVGRIQNFKSWSPEMVPDPKMTCYGLEYFCFEHTGLWELTDEQLQELAKSEISKLGLARQEDIVDACVVRQRKAYPVYDDAYARHLATIREELTRRFPTLHLVGRNGMHKYNNQDHSMMTAMLCAQNILAGETVYDLWRVNEDAEYHEAGESGSSSSVSGQRHVPKKIESPATTAQ</sequence>
<dbReference type="InParanoid" id="B4D5J4"/>
<dbReference type="GO" id="GO:0016491">
    <property type="term" value="F:oxidoreductase activity"/>
    <property type="evidence" value="ECO:0007669"/>
    <property type="project" value="InterPro"/>
</dbReference>
<dbReference type="PANTHER" id="PTHR21197">
    <property type="entry name" value="UDP-GALACTOPYRANOSE MUTASE"/>
    <property type="match status" value="1"/>
</dbReference>
<feature type="domain" description="Amine oxidase" evidence="2">
    <location>
        <begin position="10"/>
        <end position="386"/>
    </location>
</feature>
<name>B4D5J4_9BACT</name>
<organism evidence="3 4">
    <name type="scientific">Chthoniobacter flavus Ellin428</name>
    <dbReference type="NCBI Taxonomy" id="497964"/>
    <lineage>
        <taxon>Bacteria</taxon>
        <taxon>Pseudomonadati</taxon>
        <taxon>Verrucomicrobiota</taxon>
        <taxon>Spartobacteria</taxon>
        <taxon>Chthoniobacterales</taxon>
        <taxon>Chthoniobacteraceae</taxon>
        <taxon>Chthoniobacter</taxon>
    </lineage>
</organism>
<dbReference type="Proteomes" id="UP000005824">
    <property type="component" value="Unassembled WGS sequence"/>
</dbReference>
<feature type="compositionally biased region" description="Low complexity" evidence="1">
    <location>
        <begin position="475"/>
        <end position="484"/>
    </location>
</feature>
<dbReference type="NCBIfam" id="NF005547">
    <property type="entry name" value="PRK07208.1-3"/>
    <property type="match status" value="1"/>
</dbReference>
<evidence type="ECO:0000313" key="3">
    <source>
        <dbReference type="EMBL" id="EDY18399.1"/>
    </source>
</evidence>
<comment type="caution">
    <text evidence="3">The sequence shown here is derived from an EMBL/GenBank/DDBJ whole genome shotgun (WGS) entry which is preliminary data.</text>
</comment>
<dbReference type="NCBIfam" id="NF005548">
    <property type="entry name" value="PRK07208.1-4"/>
    <property type="match status" value="1"/>
</dbReference>
<dbReference type="InterPro" id="IPR002937">
    <property type="entry name" value="Amino_oxidase"/>
</dbReference>
<dbReference type="GO" id="GO:0008767">
    <property type="term" value="F:UDP-galactopyranose mutase activity"/>
    <property type="evidence" value="ECO:0007669"/>
    <property type="project" value="TreeGrafter"/>
</dbReference>
<keyword evidence="4" id="KW-1185">Reference proteome</keyword>
<dbReference type="RefSeq" id="WP_006981507.1">
    <property type="nucleotide sequence ID" value="NZ_ABVL01000013.1"/>
</dbReference>
<dbReference type="InterPro" id="IPR036188">
    <property type="entry name" value="FAD/NAD-bd_sf"/>
</dbReference>
<protein>
    <submittedName>
        <fullName evidence="3">Amine oxidase</fullName>
    </submittedName>
</protein>
<feature type="region of interest" description="Disordered" evidence="1">
    <location>
        <begin position="472"/>
        <end position="500"/>
    </location>
</feature>
<evidence type="ECO:0000259" key="2">
    <source>
        <dbReference type="Pfam" id="PF01593"/>
    </source>
</evidence>
<proteinExistence type="predicted"/>
<dbReference type="Pfam" id="PF01593">
    <property type="entry name" value="Amino_oxidase"/>
    <property type="match status" value="1"/>
</dbReference>
<dbReference type="AlphaFoldDB" id="B4D5J4"/>
<dbReference type="Gene3D" id="3.50.50.60">
    <property type="entry name" value="FAD/NAD(P)-binding domain"/>
    <property type="match status" value="1"/>
</dbReference>
<reference evidence="3 4" key="1">
    <citation type="journal article" date="2011" name="J. Bacteriol.">
        <title>Genome sequence of Chthoniobacter flavus Ellin428, an aerobic heterotrophic soil bacterium.</title>
        <authorList>
            <person name="Kant R."/>
            <person name="van Passel M.W."/>
            <person name="Palva A."/>
            <person name="Lucas S."/>
            <person name="Lapidus A."/>
            <person name="Glavina Del Rio T."/>
            <person name="Dalin E."/>
            <person name="Tice H."/>
            <person name="Bruce D."/>
            <person name="Goodwin L."/>
            <person name="Pitluck S."/>
            <person name="Larimer F.W."/>
            <person name="Land M.L."/>
            <person name="Hauser L."/>
            <person name="Sangwan P."/>
            <person name="de Vos W.M."/>
            <person name="Janssen P.H."/>
            <person name="Smidt H."/>
        </authorList>
    </citation>
    <scope>NUCLEOTIDE SEQUENCE [LARGE SCALE GENOMIC DNA]</scope>
    <source>
        <strain evidence="3 4">Ellin428</strain>
    </source>
</reference>
<dbReference type="PANTHER" id="PTHR21197:SF0">
    <property type="entry name" value="UDP-GALACTOPYRANOSE MUTASE"/>
    <property type="match status" value="1"/>
</dbReference>
<evidence type="ECO:0000313" key="4">
    <source>
        <dbReference type="Proteomes" id="UP000005824"/>
    </source>
</evidence>
<dbReference type="STRING" id="497964.CfE428DRAFT_4183"/>
<dbReference type="EMBL" id="ABVL01000013">
    <property type="protein sequence ID" value="EDY18399.1"/>
    <property type="molecule type" value="Genomic_DNA"/>
</dbReference>
<dbReference type="GO" id="GO:0050660">
    <property type="term" value="F:flavin adenine dinucleotide binding"/>
    <property type="evidence" value="ECO:0007669"/>
    <property type="project" value="TreeGrafter"/>
</dbReference>
<dbReference type="GO" id="GO:0005829">
    <property type="term" value="C:cytosol"/>
    <property type="evidence" value="ECO:0007669"/>
    <property type="project" value="TreeGrafter"/>
</dbReference>